<name>A0A1I4DTG3_9PROT</name>
<dbReference type="InterPro" id="IPR032711">
    <property type="entry name" value="SoxY"/>
</dbReference>
<evidence type="ECO:0000256" key="1">
    <source>
        <dbReference type="SAM" id="SignalP"/>
    </source>
</evidence>
<keyword evidence="1" id="KW-0732">Signal</keyword>
<dbReference type="InterPro" id="IPR016568">
    <property type="entry name" value="Sulphur_oxidation_SoxY"/>
</dbReference>
<dbReference type="STRING" id="1123062.SAMN02745775_112124"/>
<keyword evidence="4" id="KW-1185">Reference proteome</keyword>
<accession>A0A1I4DTG3</accession>
<dbReference type="Proteomes" id="UP000199473">
    <property type="component" value="Unassembled WGS sequence"/>
</dbReference>
<gene>
    <name evidence="3" type="ORF">SAMN02745775_112124</name>
</gene>
<dbReference type="Pfam" id="PF13501">
    <property type="entry name" value="SoxY"/>
    <property type="match status" value="1"/>
</dbReference>
<protein>
    <submittedName>
        <fullName evidence="3">Sulfur-oxidizing protein SoxY</fullName>
    </submittedName>
</protein>
<evidence type="ECO:0000313" key="4">
    <source>
        <dbReference type="Proteomes" id="UP000199473"/>
    </source>
</evidence>
<reference evidence="3 4" key="1">
    <citation type="submission" date="2016-10" db="EMBL/GenBank/DDBJ databases">
        <authorList>
            <person name="de Groot N.N."/>
        </authorList>
    </citation>
    <scope>NUCLEOTIDE SEQUENCE [LARGE SCALE GENOMIC DNA]</scope>
    <source>
        <strain evidence="3 4">DSM 19981</strain>
    </source>
</reference>
<dbReference type="RefSeq" id="WP_092962373.1">
    <property type="nucleotide sequence ID" value="NZ_FOSQ01000012.1"/>
</dbReference>
<dbReference type="InterPro" id="IPR038162">
    <property type="entry name" value="SoxY_sf"/>
</dbReference>
<dbReference type="InterPro" id="IPR030997">
    <property type="entry name" value="SoxY_para_1"/>
</dbReference>
<feature type="chain" id="PRO_5011635894" evidence="1">
    <location>
        <begin position="25"/>
        <end position="146"/>
    </location>
</feature>
<feature type="signal peptide" evidence="1">
    <location>
        <begin position="1"/>
        <end position="24"/>
    </location>
</feature>
<evidence type="ECO:0000313" key="3">
    <source>
        <dbReference type="EMBL" id="SFK96864.1"/>
    </source>
</evidence>
<evidence type="ECO:0000259" key="2">
    <source>
        <dbReference type="Pfam" id="PF13501"/>
    </source>
</evidence>
<sequence>MIVPTRRLLLAAPALLLMPRQAGATQAAMEEAVRGFTGGAAITRGRVALDISPLVENGNTVPLSVIVDSPMTEADHVRAIAIFNERNPQPHVITAQLGPRAGRAILSTHIRLATSQTLLAVAALSDGSFWSDSAQVVVTLAACIEG</sequence>
<organism evidence="3 4">
    <name type="scientific">Falsiroseomonas stagni DSM 19981</name>
    <dbReference type="NCBI Taxonomy" id="1123062"/>
    <lineage>
        <taxon>Bacteria</taxon>
        <taxon>Pseudomonadati</taxon>
        <taxon>Pseudomonadota</taxon>
        <taxon>Alphaproteobacteria</taxon>
        <taxon>Acetobacterales</taxon>
        <taxon>Roseomonadaceae</taxon>
        <taxon>Falsiroseomonas</taxon>
    </lineage>
</organism>
<dbReference type="EMBL" id="FOSQ01000012">
    <property type="protein sequence ID" value="SFK96864.1"/>
    <property type="molecule type" value="Genomic_DNA"/>
</dbReference>
<proteinExistence type="predicted"/>
<dbReference type="PIRSF" id="PIRSF010312">
    <property type="entry name" value="Sulphur_oxidation_SoxY"/>
    <property type="match status" value="1"/>
</dbReference>
<dbReference type="Gene3D" id="2.60.40.2470">
    <property type="entry name" value="SoxY domain"/>
    <property type="match status" value="1"/>
</dbReference>
<dbReference type="AlphaFoldDB" id="A0A1I4DTG3"/>
<dbReference type="NCBIfam" id="TIGR04487">
    <property type="entry name" value="SoxY_para_1"/>
    <property type="match status" value="1"/>
</dbReference>
<feature type="domain" description="Ig-like SoxY" evidence="2">
    <location>
        <begin position="36"/>
        <end position="143"/>
    </location>
</feature>
<dbReference type="OrthoDB" id="9804570at2"/>